<accession>A0A2N0S9B9</accession>
<gene>
    <name evidence="2" type="ORF">RhiirA1_452702</name>
</gene>
<feature type="region of interest" description="Disordered" evidence="1">
    <location>
        <begin position="39"/>
        <end position="59"/>
    </location>
</feature>
<organism evidence="2 3">
    <name type="scientific">Rhizophagus irregularis</name>
    <dbReference type="NCBI Taxonomy" id="588596"/>
    <lineage>
        <taxon>Eukaryota</taxon>
        <taxon>Fungi</taxon>
        <taxon>Fungi incertae sedis</taxon>
        <taxon>Mucoromycota</taxon>
        <taxon>Glomeromycotina</taxon>
        <taxon>Glomeromycetes</taxon>
        <taxon>Glomerales</taxon>
        <taxon>Glomeraceae</taxon>
        <taxon>Rhizophagus</taxon>
    </lineage>
</organism>
<proteinExistence type="predicted"/>
<feature type="compositionally biased region" description="Basic and acidic residues" evidence="1">
    <location>
        <begin position="43"/>
        <end position="55"/>
    </location>
</feature>
<dbReference type="EMBL" id="LLXH01000137">
    <property type="protein sequence ID" value="PKC72153.1"/>
    <property type="molecule type" value="Genomic_DNA"/>
</dbReference>
<feature type="region of interest" description="Disordered" evidence="1">
    <location>
        <begin position="93"/>
        <end position="132"/>
    </location>
</feature>
<dbReference type="VEuPathDB" id="FungiDB:RhiirA1_452702"/>
<reference evidence="2 3" key="2">
    <citation type="submission" date="2017-10" db="EMBL/GenBank/DDBJ databases">
        <title>Genome analyses suggest a sexual origin of heterokaryosis in a supposedly ancient asexual fungus.</title>
        <authorList>
            <person name="Corradi N."/>
            <person name="Sedzielewska K."/>
            <person name="Noel J."/>
            <person name="Charron P."/>
            <person name="Farinelli L."/>
            <person name="Marton T."/>
            <person name="Kruger M."/>
            <person name="Pelin A."/>
            <person name="Brachmann A."/>
            <person name="Corradi N."/>
        </authorList>
    </citation>
    <scope>NUCLEOTIDE SEQUENCE [LARGE SCALE GENOMIC DNA]</scope>
    <source>
        <strain evidence="2 3">A1</strain>
    </source>
</reference>
<evidence type="ECO:0000313" key="3">
    <source>
        <dbReference type="Proteomes" id="UP000232688"/>
    </source>
</evidence>
<reference evidence="2 3" key="1">
    <citation type="submission" date="2017-10" db="EMBL/GenBank/DDBJ databases">
        <title>Extensive intraspecific genome diversity in a model arbuscular mycorrhizal fungus.</title>
        <authorList>
            <person name="Chen E.C.H."/>
            <person name="Morin E."/>
            <person name="Baudet D."/>
            <person name="Noel J."/>
            <person name="Ndikumana S."/>
            <person name="Charron P."/>
            <person name="St-Onge C."/>
            <person name="Giorgi J."/>
            <person name="Grigoriev I.V."/>
            <person name="Roux C."/>
            <person name="Martin F.M."/>
            <person name="Corradi N."/>
        </authorList>
    </citation>
    <scope>NUCLEOTIDE SEQUENCE [LARGE SCALE GENOMIC DNA]</scope>
    <source>
        <strain evidence="2 3">A1</strain>
    </source>
</reference>
<evidence type="ECO:0000313" key="2">
    <source>
        <dbReference type="EMBL" id="PKC72153.1"/>
    </source>
</evidence>
<protein>
    <submittedName>
        <fullName evidence="2">Uncharacterized protein</fullName>
    </submittedName>
</protein>
<sequence>MSVTLLCLVKGNTLANAFPVYRDSNQLRWGLKQSHITRPTRTTCDKRSLRPLDRKPPKRHIHVLVEPPVSTSASNEVLKLALLQALLNKSVHDREYRTRNSRRTKKNPALDNDGAELNMLNDSGKSFRRIQR</sequence>
<dbReference type="AlphaFoldDB" id="A0A2N0S9B9"/>
<comment type="caution">
    <text evidence="2">The sequence shown here is derived from an EMBL/GenBank/DDBJ whole genome shotgun (WGS) entry which is preliminary data.</text>
</comment>
<dbReference type="Proteomes" id="UP000232688">
    <property type="component" value="Unassembled WGS sequence"/>
</dbReference>
<evidence type="ECO:0000256" key="1">
    <source>
        <dbReference type="SAM" id="MobiDB-lite"/>
    </source>
</evidence>
<name>A0A2N0S9B9_9GLOM</name>